<evidence type="ECO:0000259" key="8">
    <source>
        <dbReference type="Pfam" id="PF21982"/>
    </source>
</evidence>
<evidence type="ECO:0000259" key="6">
    <source>
        <dbReference type="Pfam" id="PF02631"/>
    </source>
</evidence>
<dbReference type="InterPro" id="IPR036388">
    <property type="entry name" value="WH-like_DNA-bd_sf"/>
</dbReference>
<accession>A0ABX3ZH74</accession>
<dbReference type="RefSeq" id="WP_087617406.1">
    <property type="nucleotide sequence ID" value="NZ_JAFBEY010000004.1"/>
</dbReference>
<evidence type="ECO:0000256" key="5">
    <source>
        <dbReference type="HAMAP-Rule" id="MF_01114"/>
    </source>
</evidence>
<dbReference type="HAMAP" id="MF_01114">
    <property type="entry name" value="RecX"/>
    <property type="match status" value="1"/>
</dbReference>
<sequence length="271" mass="31523">MQVQIITKIGRQKNNQERYNIYLNEQYAFAVDEGTLIKFGLQKGKVLEQMEIDEIQYEDEIAKAFNKALNFLSFQMRSEHEVKSKLLKAGHGEAVVQEAIHKLTGLGFLNDESYSKALLETRKRTTKKGPAAIRQDLMQKGIDKNLQQKVLATYDHEEQLKLAMELAEKAVRSNTNKTPIQVKQKIQDVLLRKGYSYEIVKEILEQITLDRDEDEWSELIEAQGDKIWRKYAAKLTGSNLRQKVKQALYQKGFPIEKINEYIEQKEQQQNE</sequence>
<gene>
    <name evidence="5" type="primary">recX</name>
    <name evidence="9" type="ORF">CBM15_10135</name>
</gene>
<evidence type="ECO:0000256" key="4">
    <source>
        <dbReference type="ARBA" id="ARBA00022490"/>
    </source>
</evidence>
<dbReference type="PANTHER" id="PTHR33602">
    <property type="entry name" value="REGULATORY PROTEIN RECX FAMILY PROTEIN"/>
    <property type="match status" value="1"/>
</dbReference>
<dbReference type="Gene3D" id="1.10.10.10">
    <property type="entry name" value="Winged helix-like DNA-binding domain superfamily/Winged helix DNA-binding domain"/>
    <property type="match status" value="4"/>
</dbReference>
<evidence type="ECO:0000256" key="2">
    <source>
        <dbReference type="ARBA" id="ARBA00009695"/>
    </source>
</evidence>
<dbReference type="InterPro" id="IPR053924">
    <property type="entry name" value="RecX_HTH_2nd"/>
</dbReference>
<dbReference type="EMBL" id="NHNT01000006">
    <property type="protein sequence ID" value="OUZ38836.1"/>
    <property type="molecule type" value="Genomic_DNA"/>
</dbReference>
<feature type="domain" description="RecX first three-helical" evidence="8">
    <location>
        <begin position="64"/>
        <end position="103"/>
    </location>
</feature>
<feature type="domain" description="RecX second three-helical" evidence="6">
    <location>
        <begin position="110"/>
        <end position="151"/>
    </location>
</feature>
<dbReference type="NCBIfam" id="NF010733">
    <property type="entry name" value="PRK14135.1"/>
    <property type="match status" value="1"/>
</dbReference>
<dbReference type="InterPro" id="IPR053926">
    <property type="entry name" value="RecX_HTH_1st"/>
</dbReference>
<keyword evidence="10" id="KW-1185">Reference proteome</keyword>
<organism evidence="9 10">
    <name type="scientific">Solibacillus kalamii</name>
    <dbReference type="NCBI Taxonomy" id="1748298"/>
    <lineage>
        <taxon>Bacteria</taxon>
        <taxon>Bacillati</taxon>
        <taxon>Bacillota</taxon>
        <taxon>Bacilli</taxon>
        <taxon>Bacillales</taxon>
        <taxon>Caryophanaceae</taxon>
        <taxon>Solibacillus</taxon>
    </lineage>
</organism>
<feature type="domain" description="RecX third three-helical" evidence="7">
    <location>
        <begin position="157"/>
        <end position="204"/>
    </location>
</feature>
<evidence type="ECO:0000256" key="1">
    <source>
        <dbReference type="ARBA" id="ARBA00004496"/>
    </source>
</evidence>
<dbReference type="Pfam" id="PF21981">
    <property type="entry name" value="RecX_HTH3"/>
    <property type="match status" value="2"/>
</dbReference>
<comment type="similarity">
    <text evidence="2 5">Belongs to the RecX family.</text>
</comment>
<protein>
    <recommendedName>
        <fullName evidence="3 5">Regulatory protein RecX</fullName>
    </recommendedName>
</protein>
<dbReference type="Proteomes" id="UP000196594">
    <property type="component" value="Unassembled WGS sequence"/>
</dbReference>
<evidence type="ECO:0000313" key="9">
    <source>
        <dbReference type="EMBL" id="OUZ38836.1"/>
    </source>
</evidence>
<reference evidence="9 10" key="1">
    <citation type="journal article" date="2017" name="Int. J. Syst. Evol. Microbiol.">
        <title>Solibacillus kalamii sp. nov., isolated from a high-efficiency particulate arrestance filter system used in the International Space Station.</title>
        <authorList>
            <person name="Checinska Sielaff A."/>
            <person name="Kumar R.M."/>
            <person name="Pal D."/>
            <person name="Mayilraj S."/>
            <person name="Venkateswaran K."/>
        </authorList>
    </citation>
    <scope>NUCLEOTIDE SEQUENCE [LARGE SCALE GENOMIC DNA]</scope>
    <source>
        <strain evidence="9 10">ISSFR-015</strain>
    </source>
</reference>
<evidence type="ECO:0000256" key="3">
    <source>
        <dbReference type="ARBA" id="ARBA00018111"/>
    </source>
</evidence>
<proteinExistence type="inferred from homology"/>
<feature type="domain" description="RecX third three-helical" evidence="7">
    <location>
        <begin position="213"/>
        <end position="262"/>
    </location>
</feature>
<comment type="subcellular location">
    <subcellularLocation>
        <location evidence="1 5">Cytoplasm</location>
    </subcellularLocation>
</comment>
<dbReference type="Pfam" id="PF21982">
    <property type="entry name" value="RecX_HTH1"/>
    <property type="match status" value="1"/>
</dbReference>
<comment type="function">
    <text evidence="5">Modulates RecA activity.</text>
</comment>
<name>A0ABX3ZH74_9BACL</name>
<evidence type="ECO:0000259" key="7">
    <source>
        <dbReference type="Pfam" id="PF21981"/>
    </source>
</evidence>
<evidence type="ECO:0000313" key="10">
    <source>
        <dbReference type="Proteomes" id="UP000196594"/>
    </source>
</evidence>
<dbReference type="Pfam" id="PF02631">
    <property type="entry name" value="RecX_HTH2"/>
    <property type="match status" value="1"/>
</dbReference>
<dbReference type="InterPro" id="IPR003783">
    <property type="entry name" value="Regulatory_RecX"/>
</dbReference>
<keyword evidence="4 5" id="KW-0963">Cytoplasm</keyword>
<dbReference type="InterPro" id="IPR053925">
    <property type="entry name" value="RecX_HTH_3rd"/>
</dbReference>
<dbReference type="PANTHER" id="PTHR33602:SF1">
    <property type="entry name" value="REGULATORY PROTEIN RECX FAMILY PROTEIN"/>
    <property type="match status" value="1"/>
</dbReference>
<comment type="caution">
    <text evidence="9">The sequence shown here is derived from an EMBL/GenBank/DDBJ whole genome shotgun (WGS) entry which is preliminary data.</text>
</comment>